<evidence type="ECO:0000256" key="5">
    <source>
        <dbReference type="ARBA" id="ARBA00023242"/>
    </source>
</evidence>
<feature type="region of interest" description="Disordered" evidence="7">
    <location>
        <begin position="104"/>
        <end position="162"/>
    </location>
</feature>
<dbReference type="PANTHER" id="PTHR23003:SF62">
    <property type="entry name" value="SERINE_ARGININE (SR)-TYPE SHUTTLING MRNA BINDING PROTEIN NPL3"/>
    <property type="match status" value="1"/>
</dbReference>
<dbReference type="AlphaFoldDB" id="A0AAD7GL83"/>
<comment type="subcellular location">
    <subcellularLocation>
        <location evidence="1">Nucleus</location>
    </subcellularLocation>
</comment>
<organism evidence="9 10">
    <name type="scientific">Mycena rosella</name>
    <name type="common">Pink bonnet</name>
    <name type="synonym">Agaricus rosellus</name>
    <dbReference type="NCBI Taxonomy" id="1033263"/>
    <lineage>
        <taxon>Eukaryota</taxon>
        <taxon>Fungi</taxon>
        <taxon>Dikarya</taxon>
        <taxon>Basidiomycota</taxon>
        <taxon>Agaricomycotina</taxon>
        <taxon>Agaricomycetes</taxon>
        <taxon>Agaricomycetidae</taxon>
        <taxon>Agaricales</taxon>
        <taxon>Marasmiineae</taxon>
        <taxon>Mycenaceae</taxon>
        <taxon>Mycena</taxon>
    </lineage>
</organism>
<dbReference type="GO" id="GO:0003729">
    <property type="term" value="F:mRNA binding"/>
    <property type="evidence" value="ECO:0007669"/>
    <property type="project" value="TreeGrafter"/>
</dbReference>
<feature type="domain" description="RRM" evidence="8">
    <location>
        <begin position="44"/>
        <end position="118"/>
    </location>
</feature>
<proteinExistence type="predicted"/>
<protein>
    <recommendedName>
        <fullName evidence="8">RRM domain-containing protein</fullName>
    </recommendedName>
</protein>
<name>A0AAD7GL83_MYCRO</name>
<keyword evidence="5" id="KW-0539">Nucleus</keyword>
<gene>
    <name evidence="9" type="ORF">B0H17DRAFT_273005</name>
</gene>
<keyword evidence="10" id="KW-1185">Reference proteome</keyword>
<dbReference type="SMART" id="SM00360">
    <property type="entry name" value="RRM"/>
    <property type="match status" value="1"/>
</dbReference>
<dbReference type="InterPro" id="IPR050374">
    <property type="entry name" value="RRT5_SRSF_SR"/>
</dbReference>
<sequence length="264" mass="29610">MPSTAPARPLRKDMPSIETHNSRSSDSRGVRPKYYPNRGHQCRYPVLVEHIPRNICWQELKDFGRLSGLPVAYCEVDRLRNGRGFIEYLSRDDAEDAARALNGQKLGGQAVSVRAHSSHSKPRRSSRSRSPRRRPSHRTHDALETIHAPQARGRCASQTSAPPYYSLPRSPEIVSSQDTFTSQLYSNESALPIVLHPEFHTFSRAVESCRTALFGGTVALGSASTLQTSFTDPVTQPAESNDYYNQYLLSYDRNPLEYLPGCFS</sequence>
<dbReference type="PANTHER" id="PTHR23003">
    <property type="entry name" value="RNA RECOGNITION MOTIF RRM DOMAIN CONTAINING PROTEIN"/>
    <property type="match status" value="1"/>
</dbReference>
<dbReference type="EMBL" id="JARKIE010000021">
    <property type="protein sequence ID" value="KAJ7699988.1"/>
    <property type="molecule type" value="Genomic_DNA"/>
</dbReference>
<dbReference type="Gene3D" id="3.30.70.330">
    <property type="match status" value="1"/>
</dbReference>
<evidence type="ECO:0000256" key="2">
    <source>
        <dbReference type="ARBA" id="ARBA00022664"/>
    </source>
</evidence>
<dbReference type="InterPro" id="IPR000504">
    <property type="entry name" value="RRM_dom"/>
</dbReference>
<keyword evidence="3" id="KW-0677">Repeat</keyword>
<evidence type="ECO:0000256" key="6">
    <source>
        <dbReference type="PROSITE-ProRule" id="PRU00176"/>
    </source>
</evidence>
<keyword evidence="2" id="KW-0507">mRNA processing</keyword>
<feature type="region of interest" description="Disordered" evidence="7">
    <location>
        <begin position="1"/>
        <end position="34"/>
    </location>
</feature>
<keyword evidence="4 6" id="KW-0694">RNA-binding</keyword>
<feature type="compositionally biased region" description="Basic residues" evidence="7">
    <location>
        <begin position="116"/>
        <end position="137"/>
    </location>
</feature>
<dbReference type="PROSITE" id="PS50102">
    <property type="entry name" value="RRM"/>
    <property type="match status" value="1"/>
</dbReference>
<evidence type="ECO:0000313" key="9">
    <source>
        <dbReference type="EMBL" id="KAJ7699988.1"/>
    </source>
</evidence>
<comment type="caution">
    <text evidence="9">The sequence shown here is derived from an EMBL/GenBank/DDBJ whole genome shotgun (WGS) entry which is preliminary data.</text>
</comment>
<dbReference type="SUPFAM" id="SSF54928">
    <property type="entry name" value="RNA-binding domain, RBD"/>
    <property type="match status" value="1"/>
</dbReference>
<dbReference type="GO" id="GO:0005737">
    <property type="term" value="C:cytoplasm"/>
    <property type="evidence" value="ECO:0007669"/>
    <property type="project" value="TreeGrafter"/>
</dbReference>
<evidence type="ECO:0000256" key="3">
    <source>
        <dbReference type="ARBA" id="ARBA00022737"/>
    </source>
</evidence>
<evidence type="ECO:0000256" key="1">
    <source>
        <dbReference type="ARBA" id="ARBA00004123"/>
    </source>
</evidence>
<dbReference type="InterPro" id="IPR035979">
    <property type="entry name" value="RBD_domain_sf"/>
</dbReference>
<reference evidence="9" key="1">
    <citation type="submission" date="2023-03" db="EMBL/GenBank/DDBJ databases">
        <title>Massive genome expansion in bonnet fungi (Mycena s.s.) driven by repeated elements and novel gene families across ecological guilds.</title>
        <authorList>
            <consortium name="Lawrence Berkeley National Laboratory"/>
            <person name="Harder C.B."/>
            <person name="Miyauchi S."/>
            <person name="Viragh M."/>
            <person name="Kuo A."/>
            <person name="Thoen E."/>
            <person name="Andreopoulos B."/>
            <person name="Lu D."/>
            <person name="Skrede I."/>
            <person name="Drula E."/>
            <person name="Henrissat B."/>
            <person name="Morin E."/>
            <person name="Kohler A."/>
            <person name="Barry K."/>
            <person name="LaButti K."/>
            <person name="Morin E."/>
            <person name="Salamov A."/>
            <person name="Lipzen A."/>
            <person name="Mereny Z."/>
            <person name="Hegedus B."/>
            <person name="Baldrian P."/>
            <person name="Stursova M."/>
            <person name="Weitz H."/>
            <person name="Taylor A."/>
            <person name="Grigoriev I.V."/>
            <person name="Nagy L.G."/>
            <person name="Martin F."/>
            <person name="Kauserud H."/>
        </authorList>
    </citation>
    <scope>NUCLEOTIDE SEQUENCE</scope>
    <source>
        <strain evidence="9">CBHHK067</strain>
    </source>
</reference>
<evidence type="ECO:0000256" key="4">
    <source>
        <dbReference type="ARBA" id="ARBA00022884"/>
    </source>
</evidence>
<dbReference type="GO" id="GO:0006397">
    <property type="term" value="P:mRNA processing"/>
    <property type="evidence" value="ECO:0007669"/>
    <property type="project" value="UniProtKB-KW"/>
</dbReference>
<feature type="compositionally biased region" description="Basic and acidic residues" evidence="7">
    <location>
        <begin position="10"/>
        <end position="29"/>
    </location>
</feature>
<dbReference type="InterPro" id="IPR012677">
    <property type="entry name" value="Nucleotide-bd_a/b_plait_sf"/>
</dbReference>
<evidence type="ECO:0000256" key="7">
    <source>
        <dbReference type="SAM" id="MobiDB-lite"/>
    </source>
</evidence>
<dbReference type="Pfam" id="PF00076">
    <property type="entry name" value="RRM_1"/>
    <property type="match status" value="1"/>
</dbReference>
<dbReference type="GO" id="GO:0005634">
    <property type="term" value="C:nucleus"/>
    <property type="evidence" value="ECO:0007669"/>
    <property type="project" value="UniProtKB-SubCell"/>
</dbReference>
<dbReference type="Proteomes" id="UP001221757">
    <property type="component" value="Unassembled WGS sequence"/>
</dbReference>
<evidence type="ECO:0000313" key="10">
    <source>
        <dbReference type="Proteomes" id="UP001221757"/>
    </source>
</evidence>
<evidence type="ECO:0000259" key="8">
    <source>
        <dbReference type="PROSITE" id="PS50102"/>
    </source>
</evidence>
<accession>A0AAD7GL83</accession>